<keyword evidence="2" id="KW-1185">Reference proteome</keyword>
<dbReference type="Proteomes" id="UP000475117">
    <property type="component" value="Chromosome"/>
</dbReference>
<protein>
    <submittedName>
        <fullName evidence="1">Uncharacterized protein</fullName>
    </submittedName>
</protein>
<dbReference type="RefSeq" id="WP_164361757.1">
    <property type="nucleotide sequence ID" value="NZ_CP066776.1"/>
</dbReference>
<gene>
    <name evidence="1" type="ORF">G3M56_007765</name>
</gene>
<accession>A0A6B3L4R1</accession>
<sequence length="110" mass="12259">MNFAFPSYPEQSNKRQLSESCAFSLWRAEETFRCDNPRCGWTIGEDDFLSDFDLFGALEVQWIDAADVVPGSRIFPNSGEFLLEKGANLDIFQVPAANASSMLGISKVPE</sequence>
<dbReference type="AlphaFoldDB" id="A0A6B3L4R1"/>
<proteinExistence type="predicted"/>
<evidence type="ECO:0000313" key="1">
    <source>
        <dbReference type="EMBL" id="QQL43795.1"/>
    </source>
</evidence>
<dbReference type="KEGG" id="soa:G3M56_007765"/>
<dbReference type="EMBL" id="CP066776">
    <property type="protein sequence ID" value="QQL43795.1"/>
    <property type="molecule type" value="Genomic_DNA"/>
</dbReference>
<reference evidence="1 2" key="1">
    <citation type="submission" date="2020-12" db="EMBL/GenBank/DDBJ databases">
        <title>Sulforoseuscoccus oceanibium gen. nov., sp. nov., a representative of the phylum Verrucomicrobia with special cytoplasmic membrane, and proposal of Sulforoseuscoccusaceae fam. nov.</title>
        <authorList>
            <person name="Xi F."/>
        </authorList>
    </citation>
    <scope>NUCLEOTIDE SEQUENCE [LARGE SCALE GENOMIC DNA]</scope>
    <source>
        <strain evidence="1 2">T37</strain>
    </source>
</reference>
<evidence type="ECO:0000313" key="2">
    <source>
        <dbReference type="Proteomes" id="UP000475117"/>
    </source>
</evidence>
<name>A0A6B3L4R1_9BACT</name>
<organism evidence="1 2">
    <name type="scientific">Sulfuriroseicoccus oceanibius</name>
    <dbReference type="NCBI Taxonomy" id="2707525"/>
    <lineage>
        <taxon>Bacteria</taxon>
        <taxon>Pseudomonadati</taxon>
        <taxon>Verrucomicrobiota</taxon>
        <taxon>Verrucomicrobiia</taxon>
        <taxon>Verrucomicrobiales</taxon>
        <taxon>Verrucomicrobiaceae</taxon>
        <taxon>Sulfuriroseicoccus</taxon>
    </lineage>
</organism>